<dbReference type="GO" id="GO:0008270">
    <property type="term" value="F:zinc ion binding"/>
    <property type="evidence" value="ECO:0007669"/>
    <property type="project" value="InterPro"/>
</dbReference>
<gene>
    <name evidence="7" type="ORF">N7482_010815</name>
</gene>
<evidence type="ECO:0000313" key="7">
    <source>
        <dbReference type="EMBL" id="KAJ5150357.1"/>
    </source>
</evidence>
<keyword evidence="3" id="KW-0804">Transcription</keyword>
<evidence type="ECO:0000259" key="6">
    <source>
        <dbReference type="PROSITE" id="PS50048"/>
    </source>
</evidence>
<evidence type="ECO:0000256" key="5">
    <source>
        <dbReference type="SAM" id="MobiDB-lite"/>
    </source>
</evidence>
<feature type="region of interest" description="Disordered" evidence="5">
    <location>
        <begin position="197"/>
        <end position="226"/>
    </location>
</feature>
<sequence length="534" mass="57491">MAPPAEELAAAETPPAPSTLPHRQSCDRCHKQKLRCIRESNTGVCDRCLRKRAQCVYSFSLPKGRPTMYRSGGPNGMARRGAANASANSHPASPPAESSEPVASGSYVNVEDSNMMNGDAVPVANACGDEHPVLTGVMESDPALAHLTWDDMQLDTGWSTQDASQVDKLLTSIDAFCNDGTQHGPNPSSPDKLHFSPNHANLHAYDHPQPHGGMDQNHNGSGRDQIDVGGGLMNLGLDKSTPMPSVALKQLSQLSANLASLRNASYNMAKAAEASSFHSTNDKRSALIDDSAFDFVSAWLVHGHGFGSVNEDSLAHVTSNNQVPYPTLVPAAYGTSRMLREAFCASHRLLEILGQLQFNLVTDPFHSPSMTPPHRPFMGVSGQDGVSSVPPNGIESSARLDPDQNHGKGTMQAIHHLVLACDVLLLEIYVAVLIVIQHDVGPSANVPALGDVRLVLVVQLCSYLIERQLQAVDAYLAPHSPFKLHGGAGLSNPNFDISGIVGNPFDRDRDVLNDLRNQVRRRLTHLRQTLRCSL</sequence>
<keyword evidence="1" id="KW-0805">Transcription regulation</keyword>
<evidence type="ECO:0000256" key="4">
    <source>
        <dbReference type="ARBA" id="ARBA00023242"/>
    </source>
</evidence>
<dbReference type="GeneID" id="81432105"/>
<protein>
    <recommendedName>
        <fullName evidence="6">Zn(2)-C6 fungal-type domain-containing protein</fullName>
    </recommendedName>
</protein>
<keyword evidence="8" id="KW-1185">Reference proteome</keyword>
<dbReference type="OrthoDB" id="4330117at2759"/>
<dbReference type="PROSITE" id="PS00463">
    <property type="entry name" value="ZN2_CY6_FUNGAL_1"/>
    <property type="match status" value="1"/>
</dbReference>
<keyword evidence="4" id="KW-0539">Nucleus</keyword>
<proteinExistence type="predicted"/>
<dbReference type="AlphaFoldDB" id="A0A9W9HJ73"/>
<reference evidence="7" key="2">
    <citation type="journal article" date="2023" name="IMA Fungus">
        <title>Comparative genomic study of the Penicillium genus elucidates a diverse pangenome and 15 lateral gene transfer events.</title>
        <authorList>
            <person name="Petersen C."/>
            <person name="Sorensen T."/>
            <person name="Nielsen M.R."/>
            <person name="Sondergaard T.E."/>
            <person name="Sorensen J.L."/>
            <person name="Fitzpatrick D.A."/>
            <person name="Frisvad J.C."/>
            <person name="Nielsen K.L."/>
        </authorList>
    </citation>
    <scope>NUCLEOTIDE SEQUENCE</scope>
    <source>
        <strain evidence="7">IBT 26290</strain>
    </source>
</reference>
<dbReference type="PROSITE" id="PS50048">
    <property type="entry name" value="ZN2_CY6_FUNGAL_2"/>
    <property type="match status" value="1"/>
</dbReference>
<dbReference type="GO" id="GO:0003677">
    <property type="term" value="F:DNA binding"/>
    <property type="evidence" value="ECO:0007669"/>
    <property type="project" value="UniProtKB-KW"/>
</dbReference>
<feature type="domain" description="Zn(2)-C6 fungal-type" evidence="6">
    <location>
        <begin position="25"/>
        <end position="57"/>
    </location>
</feature>
<feature type="compositionally biased region" description="Low complexity" evidence="5">
    <location>
        <begin position="1"/>
        <end position="13"/>
    </location>
</feature>
<dbReference type="SMART" id="SM00066">
    <property type="entry name" value="GAL4"/>
    <property type="match status" value="1"/>
</dbReference>
<feature type="region of interest" description="Disordered" evidence="5">
    <location>
        <begin position="1"/>
        <end position="24"/>
    </location>
</feature>
<dbReference type="RefSeq" id="XP_056538130.1">
    <property type="nucleotide sequence ID" value="XM_056692929.1"/>
</dbReference>
<keyword evidence="2" id="KW-0238">DNA-binding</keyword>
<dbReference type="InterPro" id="IPR036864">
    <property type="entry name" value="Zn2-C6_fun-type_DNA-bd_sf"/>
</dbReference>
<feature type="region of interest" description="Disordered" evidence="5">
    <location>
        <begin position="66"/>
        <end position="103"/>
    </location>
</feature>
<name>A0A9W9HJ73_9EURO</name>
<dbReference type="Gene3D" id="4.10.240.10">
    <property type="entry name" value="Zn(2)-C6 fungal-type DNA-binding domain"/>
    <property type="match status" value="1"/>
</dbReference>
<evidence type="ECO:0000256" key="2">
    <source>
        <dbReference type="ARBA" id="ARBA00023125"/>
    </source>
</evidence>
<dbReference type="EMBL" id="JAPQKN010000009">
    <property type="protein sequence ID" value="KAJ5150357.1"/>
    <property type="molecule type" value="Genomic_DNA"/>
</dbReference>
<dbReference type="GO" id="GO:0000981">
    <property type="term" value="F:DNA-binding transcription factor activity, RNA polymerase II-specific"/>
    <property type="evidence" value="ECO:0007669"/>
    <property type="project" value="InterPro"/>
</dbReference>
<dbReference type="SUPFAM" id="SSF57701">
    <property type="entry name" value="Zn2/Cys6 DNA-binding domain"/>
    <property type="match status" value="1"/>
</dbReference>
<organism evidence="7 8">
    <name type="scientific">Penicillium canariense</name>
    <dbReference type="NCBI Taxonomy" id="189055"/>
    <lineage>
        <taxon>Eukaryota</taxon>
        <taxon>Fungi</taxon>
        <taxon>Dikarya</taxon>
        <taxon>Ascomycota</taxon>
        <taxon>Pezizomycotina</taxon>
        <taxon>Eurotiomycetes</taxon>
        <taxon>Eurotiomycetidae</taxon>
        <taxon>Eurotiales</taxon>
        <taxon>Aspergillaceae</taxon>
        <taxon>Penicillium</taxon>
    </lineage>
</organism>
<dbReference type="Proteomes" id="UP001149163">
    <property type="component" value="Unassembled WGS sequence"/>
</dbReference>
<feature type="compositionally biased region" description="Low complexity" evidence="5">
    <location>
        <begin position="76"/>
        <end position="103"/>
    </location>
</feature>
<comment type="caution">
    <text evidence="7">The sequence shown here is derived from an EMBL/GenBank/DDBJ whole genome shotgun (WGS) entry which is preliminary data.</text>
</comment>
<reference evidence="7" key="1">
    <citation type="submission" date="2022-11" db="EMBL/GenBank/DDBJ databases">
        <authorList>
            <person name="Petersen C."/>
        </authorList>
    </citation>
    <scope>NUCLEOTIDE SEQUENCE</scope>
    <source>
        <strain evidence="7">IBT 26290</strain>
    </source>
</reference>
<evidence type="ECO:0000313" key="8">
    <source>
        <dbReference type="Proteomes" id="UP001149163"/>
    </source>
</evidence>
<dbReference type="CDD" id="cd00067">
    <property type="entry name" value="GAL4"/>
    <property type="match status" value="1"/>
</dbReference>
<dbReference type="InterPro" id="IPR001138">
    <property type="entry name" value="Zn2Cys6_DnaBD"/>
</dbReference>
<evidence type="ECO:0000256" key="1">
    <source>
        <dbReference type="ARBA" id="ARBA00023015"/>
    </source>
</evidence>
<accession>A0A9W9HJ73</accession>
<dbReference type="Pfam" id="PF00172">
    <property type="entry name" value="Zn_clus"/>
    <property type="match status" value="1"/>
</dbReference>
<evidence type="ECO:0000256" key="3">
    <source>
        <dbReference type="ARBA" id="ARBA00023163"/>
    </source>
</evidence>